<feature type="domain" description="NAD-dependent epimerase/dehydratase" evidence="3">
    <location>
        <begin position="18"/>
        <end position="244"/>
    </location>
</feature>
<evidence type="ECO:0000256" key="2">
    <source>
        <dbReference type="SAM" id="MobiDB-lite"/>
    </source>
</evidence>
<dbReference type="Proteomes" id="UP000177701">
    <property type="component" value="Unassembled WGS sequence"/>
</dbReference>
<evidence type="ECO:0000259" key="3">
    <source>
        <dbReference type="Pfam" id="PF01370"/>
    </source>
</evidence>
<evidence type="ECO:0000313" key="5">
    <source>
        <dbReference type="Proteomes" id="UP000177701"/>
    </source>
</evidence>
<reference evidence="4 5" key="1">
    <citation type="journal article" date="2016" name="Nat. Commun.">
        <title>Thousands of microbial genomes shed light on interconnected biogeochemical processes in an aquifer system.</title>
        <authorList>
            <person name="Anantharaman K."/>
            <person name="Brown C.T."/>
            <person name="Hug L.A."/>
            <person name="Sharon I."/>
            <person name="Castelle C.J."/>
            <person name="Probst A.J."/>
            <person name="Thomas B.C."/>
            <person name="Singh A."/>
            <person name="Wilkins M.J."/>
            <person name="Karaoz U."/>
            <person name="Brodie E.L."/>
            <person name="Williams K.H."/>
            <person name="Hubbard S.S."/>
            <person name="Banfield J.F."/>
        </authorList>
    </citation>
    <scope>NUCLEOTIDE SEQUENCE [LARGE SCALE GENOMIC DNA]</scope>
</reference>
<dbReference type="InterPro" id="IPR001509">
    <property type="entry name" value="Epimerase_deHydtase"/>
</dbReference>
<name>A0A1F5ADF7_9BACT</name>
<comment type="caution">
    <text evidence="4">The sequence shown here is derived from an EMBL/GenBank/DDBJ whole genome shotgun (WGS) entry which is preliminary data.</text>
</comment>
<dbReference type="Gene3D" id="3.90.25.10">
    <property type="entry name" value="UDP-galactose 4-epimerase, domain 1"/>
    <property type="match status" value="2"/>
</dbReference>
<feature type="compositionally biased region" description="Basic and acidic residues" evidence="2">
    <location>
        <begin position="260"/>
        <end position="277"/>
    </location>
</feature>
<dbReference type="Pfam" id="PF01370">
    <property type="entry name" value="Epimerase"/>
    <property type="match status" value="1"/>
</dbReference>
<organism evidence="4 5">
    <name type="scientific">Candidatus Sediminicultor quintus</name>
    <dbReference type="NCBI Taxonomy" id="1797291"/>
    <lineage>
        <taxon>Bacteria</taxon>
        <taxon>Pseudomonadati</taxon>
        <taxon>Atribacterota</taxon>
        <taxon>Candidatus Phoenicimicrobiia</taxon>
        <taxon>Candidatus Pheonicimicrobiales</taxon>
        <taxon>Candidatus Phoenicimicrobiaceae</taxon>
        <taxon>Candidatus Sediminicultor</taxon>
    </lineage>
</organism>
<accession>A0A1F5ADF7</accession>
<dbReference type="STRING" id="1797291.A2V47_03890"/>
<dbReference type="AlphaFoldDB" id="A0A1F5ADF7"/>
<proteinExistence type="inferred from homology"/>
<dbReference type="InterPro" id="IPR036291">
    <property type="entry name" value="NAD(P)-bd_dom_sf"/>
</dbReference>
<feature type="region of interest" description="Disordered" evidence="2">
    <location>
        <begin position="260"/>
        <end position="282"/>
    </location>
</feature>
<gene>
    <name evidence="4" type="ORF">A2V47_03890</name>
</gene>
<protein>
    <submittedName>
        <fullName evidence="4">UDP-glucose 4-epimerase</fullName>
    </submittedName>
</protein>
<evidence type="ECO:0000256" key="1">
    <source>
        <dbReference type="ARBA" id="ARBA00007637"/>
    </source>
</evidence>
<dbReference type="PANTHER" id="PTHR43000">
    <property type="entry name" value="DTDP-D-GLUCOSE 4,6-DEHYDRATASE-RELATED"/>
    <property type="match status" value="1"/>
</dbReference>
<dbReference type="Gene3D" id="3.40.50.720">
    <property type="entry name" value="NAD(P)-binding Rossmann-like Domain"/>
    <property type="match status" value="1"/>
</dbReference>
<evidence type="ECO:0000313" key="4">
    <source>
        <dbReference type="EMBL" id="OGD16418.1"/>
    </source>
</evidence>
<dbReference type="SUPFAM" id="SSF51735">
    <property type="entry name" value="NAD(P)-binding Rossmann-fold domains"/>
    <property type="match status" value="1"/>
</dbReference>
<sequence length="357" mass="40660">MELEKRKEQVSENKKTTVLVTGGAGFIGSHMVDLLIKNNYKVVIVDDLSSGREENINKNARFYKLNITDQKGLAEVFKKEKPDYVCHEAAQISVSFSVREPLFDAQTNILGSLNLLRYCVNYQVKGVVFASSGGTIYGEPEHFPISEDYPFKPQSPYGISKVAIEYYLDFYQKNYHIPYVALRYGNVYGPRQDPYGEAGVIAIFIEKMLKGEIPTINGDGEYIRDYIYVEDVAQANLLALQNMVKSSKVVRKIEKAKEKEKLAETEDETKTEPKPENELNGFNLGTERGISVNEIFCLLKEIIKFPHPAHYGPPRAGDLRKNILDCHLIKDVLGWQPQFDFSTGLEKTVRWFKENIH</sequence>
<comment type="similarity">
    <text evidence="1">Belongs to the NAD(P)-dependent epimerase/dehydratase family.</text>
</comment>
<dbReference type="EMBL" id="MEYH01000034">
    <property type="protein sequence ID" value="OGD16418.1"/>
    <property type="molecule type" value="Genomic_DNA"/>
</dbReference>